<dbReference type="Proteomes" id="UP000321129">
    <property type="component" value="Unassembled WGS sequence"/>
</dbReference>
<keyword evidence="3" id="KW-1185">Reference proteome</keyword>
<reference evidence="2 3" key="1">
    <citation type="submission" date="2019-08" db="EMBL/GenBank/DDBJ databases">
        <title>Sphingorhabdus soil sp. nov., isolated from arctic soil.</title>
        <authorList>
            <person name="Liu Y."/>
        </authorList>
    </citation>
    <scope>NUCLEOTIDE SEQUENCE [LARGE SCALE GENOMIC DNA]</scope>
    <source>
        <strain evidence="2 3">D-2Q-5-6</strain>
    </source>
</reference>
<evidence type="ECO:0000256" key="1">
    <source>
        <dbReference type="SAM" id="MobiDB-lite"/>
    </source>
</evidence>
<name>A0A5C6UP23_9SPHN</name>
<feature type="compositionally biased region" description="Basic and acidic residues" evidence="1">
    <location>
        <begin position="91"/>
        <end position="101"/>
    </location>
</feature>
<proteinExistence type="predicted"/>
<evidence type="ECO:0000313" key="3">
    <source>
        <dbReference type="Proteomes" id="UP000321129"/>
    </source>
</evidence>
<feature type="region of interest" description="Disordered" evidence="1">
    <location>
        <begin position="28"/>
        <end position="101"/>
    </location>
</feature>
<dbReference type="AlphaFoldDB" id="A0A5C6UP23"/>
<comment type="caution">
    <text evidence="2">The sequence shown here is derived from an EMBL/GenBank/DDBJ whole genome shotgun (WGS) entry which is preliminary data.</text>
</comment>
<accession>A0A5C6UP23</accession>
<dbReference type="EMBL" id="VOPY01000001">
    <property type="protein sequence ID" value="TXC73866.1"/>
    <property type="molecule type" value="Genomic_DNA"/>
</dbReference>
<evidence type="ECO:0000313" key="2">
    <source>
        <dbReference type="EMBL" id="TXC73866.1"/>
    </source>
</evidence>
<sequence length="101" mass="10576">MLRSVILMAGFILVAVLVIAPSLPTNDKLANSIEGSDEGALTGDSAAPSAPEPVERVFATDDSSVVAQPHRSTVRAPRDSSLVDLPAYDSPEARASRAPEY</sequence>
<dbReference type="RefSeq" id="WP_147121703.1">
    <property type="nucleotide sequence ID" value="NZ_VOPY01000001.1"/>
</dbReference>
<organism evidence="2 3">
    <name type="scientific">Flavisphingopyxis soli</name>
    <dbReference type="NCBI Taxonomy" id="2601267"/>
    <lineage>
        <taxon>Bacteria</taxon>
        <taxon>Pseudomonadati</taxon>
        <taxon>Pseudomonadota</taxon>
        <taxon>Alphaproteobacteria</taxon>
        <taxon>Sphingomonadales</taxon>
        <taxon>Sphingopyxidaceae</taxon>
        <taxon>Flavisphingopyxis</taxon>
    </lineage>
</organism>
<protein>
    <submittedName>
        <fullName evidence="2">Uncharacterized protein</fullName>
    </submittedName>
</protein>
<gene>
    <name evidence="2" type="ORF">FSZ31_03835</name>
</gene>